<name>A0A8D8RXB5_9HEMI</name>
<sequence length="400" mass="46580">MIEEQEKILQQELERQRELEKQKMEQKRQEEMRRIEEQKRQEEMRRIEEQKRQDEMRRLEEQKRKEQEQARLLEEQKRQQQLEEERKMLQQFEEKQKQKLFEHQKSIFSQDLDLNMDKNQELPFSNQTQGQYPGYGAQCMLDKTPGTEKLDQNNMAQSDERWVPPSTYDPIPSPYTDLHGRNKWADSVVMPSRRSSTSSSISEEEHNESNEPKHNQNQNQPNSNQNNAFFPHCAMPDNVPFHPYSEASQFVNPVAALFTGAPPSAMFPGSQFSTPYSMGLGPNNAMYYQQYTGLNQTMHAMSQQQQGQAMRHQLHNSLPHQAHQPPSSLPHQPPTSISHPPSLSHQPPSSLPHKPPTSVSHQPPTSVSHQPPTSVSHSSPPWDRRIMMMLPTLSQIRHFS</sequence>
<feature type="region of interest" description="Disordered" evidence="1">
    <location>
        <begin position="145"/>
        <end position="167"/>
    </location>
</feature>
<reference evidence="2" key="1">
    <citation type="submission" date="2021-05" db="EMBL/GenBank/DDBJ databases">
        <authorList>
            <person name="Alioto T."/>
            <person name="Alioto T."/>
            <person name="Gomez Garrido J."/>
        </authorList>
    </citation>
    <scope>NUCLEOTIDE SEQUENCE</scope>
</reference>
<feature type="compositionally biased region" description="Low complexity" evidence="1">
    <location>
        <begin position="334"/>
        <end position="348"/>
    </location>
</feature>
<feature type="compositionally biased region" description="Basic and acidic residues" evidence="1">
    <location>
        <begin position="203"/>
        <end position="214"/>
    </location>
</feature>
<feature type="compositionally biased region" description="Polar residues" evidence="1">
    <location>
        <begin position="299"/>
        <end position="308"/>
    </location>
</feature>
<accession>A0A8D8RXB5</accession>
<feature type="compositionally biased region" description="Low complexity" evidence="1">
    <location>
        <begin position="192"/>
        <end position="201"/>
    </location>
</feature>
<feature type="compositionally biased region" description="Polar residues" evidence="1">
    <location>
        <begin position="359"/>
        <end position="379"/>
    </location>
</feature>
<proteinExistence type="predicted"/>
<organism evidence="2">
    <name type="scientific">Cacopsylla melanoneura</name>
    <dbReference type="NCBI Taxonomy" id="428564"/>
    <lineage>
        <taxon>Eukaryota</taxon>
        <taxon>Metazoa</taxon>
        <taxon>Ecdysozoa</taxon>
        <taxon>Arthropoda</taxon>
        <taxon>Hexapoda</taxon>
        <taxon>Insecta</taxon>
        <taxon>Pterygota</taxon>
        <taxon>Neoptera</taxon>
        <taxon>Paraneoptera</taxon>
        <taxon>Hemiptera</taxon>
        <taxon>Sternorrhyncha</taxon>
        <taxon>Psylloidea</taxon>
        <taxon>Psyllidae</taxon>
        <taxon>Psyllinae</taxon>
        <taxon>Cacopsylla</taxon>
    </lineage>
</organism>
<dbReference type="AlphaFoldDB" id="A0A8D8RXB5"/>
<feature type="region of interest" description="Disordered" evidence="1">
    <location>
        <begin position="187"/>
        <end position="231"/>
    </location>
</feature>
<evidence type="ECO:0000313" key="2">
    <source>
        <dbReference type="EMBL" id="CAG6659095.1"/>
    </source>
</evidence>
<feature type="region of interest" description="Disordered" evidence="1">
    <location>
        <begin position="299"/>
        <end position="383"/>
    </location>
</feature>
<feature type="region of interest" description="Disordered" evidence="1">
    <location>
        <begin position="18"/>
        <end position="83"/>
    </location>
</feature>
<protein>
    <submittedName>
        <fullName evidence="2">Reticulocyte-binding protein 2 homolog a</fullName>
    </submittedName>
</protein>
<dbReference type="EMBL" id="HBUF01193327">
    <property type="protein sequence ID" value="CAG6659095.1"/>
    <property type="molecule type" value="Transcribed_RNA"/>
</dbReference>
<feature type="compositionally biased region" description="Low complexity" evidence="1">
    <location>
        <begin position="215"/>
        <end position="227"/>
    </location>
</feature>
<evidence type="ECO:0000256" key="1">
    <source>
        <dbReference type="SAM" id="MobiDB-lite"/>
    </source>
</evidence>